<evidence type="ECO:0000313" key="9">
    <source>
        <dbReference type="EMBL" id="KKW68876.1"/>
    </source>
</evidence>
<evidence type="ECO:0000259" key="8">
    <source>
        <dbReference type="PROSITE" id="PS51007"/>
    </source>
</evidence>
<feature type="domain" description="Cytochrome c" evidence="8">
    <location>
        <begin position="26"/>
        <end position="117"/>
    </location>
</feature>
<dbReference type="InterPro" id="IPR002324">
    <property type="entry name" value="Cyt_c_ID"/>
</dbReference>
<dbReference type="RefSeq" id="WP_046740804.1">
    <property type="nucleotide sequence ID" value="NZ_LBNQ01000012.1"/>
</dbReference>
<dbReference type="InterPro" id="IPR009056">
    <property type="entry name" value="Cyt_c-like_dom"/>
</dbReference>
<dbReference type="EMBL" id="LBNQ01000012">
    <property type="protein sequence ID" value="KKW68876.1"/>
    <property type="molecule type" value="Genomic_DNA"/>
</dbReference>
<evidence type="ECO:0000256" key="5">
    <source>
        <dbReference type="ARBA" id="ARBA00023004"/>
    </source>
</evidence>
<dbReference type="GO" id="GO:0005506">
    <property type="term" value="F:iron ion binding"/>
    <property type="evidence" value="ECO:0007669"/>
    <property type="project" value="InterPro"/>
</dbReference>
<sequence>MFVFRLYRQPAFHCLTAVLQASVLLGLLAAGAPLHADEQLARANACVACHQVDRKVVGPAFREVARRRAGEADAEDVLVDHIRHGSKGVYGPVPMPPNTRVSEADARALARWILGLQPPSQ</sequence>
<evidence type="ECO:0000256" key="3">
    <source>
        <dbReference type="ARBA" id="ARBA00022723"/>
    </source>
</evidence>
<dbReference type="Pfam" id="PF00034">
    <property type="entry name" value="Cytochrom_C"/>
    <property type="match status" value="1"/>
</dbReference>
<evidence type="ECO:0000256" key="6">
    <source>
        <dbReference type="PIRSR" id="PIRSR602324-1"/>
    </source>
</evidence>
<reference evidence="9 10" key="1">
    <citation type="submission" date="2015-05" db="EMBL/GenBank/DDBJ databases">
        <title>Draft genome sequence of Lampropedia sp. CT6, isolated from the microbial mat of a hot water spring, located at Manikaran, India.</title>
        <authorList>
            <person name="Tripathi C."/>
            <person name="Rani P."/>
            <person name="Mahato N.K."/>
            <person name="Lal R."/>
        </authorList>
    </citation>
    <scope>NUCLEOTIDE SEQUENCE [LARGE SCALE GENOMIC DNA]</scope>
    <source>
        <strain evidence="9 10">CT6</strain>
    </source>
</reference>
<keyword evidence="7" id="KW-0732">Signal</keyword>
<evidence type="ECO:0000256" key="7">
    <source>
        <dbReference type="SAM" id="SignalP"/>
    </source>
</evidence>
<dbReference type="GO" id="GO:0020037">
    <property type="term" value="F:heme binding"/>
    <property type="evidence" value="ECO:0007669"/>
    <property type="project" value="InterPro"/>
</dbReference>
<keyword evidence="4" id="KW-0249">Electron transport</keyword>
<name>A0A0U1Q293_9BURK</name>
<accession>A0A0U1Q293</accession>
<protein>
    <recommendedName>
        <fullName evidence="8">Cytochrome c domain-containing protein</fullName>
    </recommendedName>
</protein>
<dbReference type="PRINTS" id="PR00606">
    <property type="entry name" value="CYTCHROMECID"/>
</dbReference>
<evidence type="ECO:0000256" key="1">
    <source>
        <dbReference type="ARBA" id="ARBA00022448"/>
    </source>
</evidence>
<feature type="binding site" description="covalent" evidence="6">
    <location>
        <position position="46"/>
    </location>
    <ligand>
        <name>heme c</name>
        <dbReference type="ChEBI" id="CHEBI:61717"/>
    </ligand>
</feature>
<organism evidence="9 10">
    <name type="scientific">Lampropedia cohaerens</name>
    <dbReference type="NCBI Taxonomy" id="1610491"/>
    <lineage>
        <taxon>Bacteria</taxon>
        <taxon>Pseudomonadati</taxon>
        <taxon>Pseudomonadota</taxon>
        <taxon>Betaproteobacteria</taxon>
        <taxon>Burkholderiales</taxon>
        <taxon>Comamonadaceae</taxon>
        <taxon>Lampropedia</taxon>
    </lineage>
</organism>
<dbReference type="SUPFAM" id="SSF46626">
    <property type="entry name" value="Cytochrome c"/>
    <property type="match status" value="1"/>
</dbReference>
<keyword evidence="3 6" id="KW-0479">Metal-binding</keyword>
<dbReference type="InterPro" id="IPR036909">
    <property type="entry name" value="Cyt_c-like_dom_sf"/>
</dbReference>
<keyword evidence="10" id="KW-1185">Reference proteome</keyword>
<keyword evidence="1" id="KW-0813">Transport</keyword>
<gene>
    <name evidence="9" type="ORF">AAV94_02820</name>
</gene>
<keyword evidence="2 6" id="KW-0349">Heme</keyword>
<feature type="signal peptide" evidence="7">
    <location>
        <begin position="1"/>
        <end position="36"/>
    </location>
</feature>
<dbReference type="AlphaFoldDB" id="A0A0U1Q293"/>
<keyword evidence="5 6" id="KW-0408">Iron</keyword>
<feature type="binding site" description="covalent" evidence="6">
    <location>
        <position position="95"/>
    </location>
    <ligand>
        <name>heme c</name>
        <dbReference type="ChEBI" id="CHEBI:61717"/>
    </ligand>
</feature>
<dbReference type="GO" id="GO:0009055">
    <property type="term" value="F:electron transfer activity"/>
    <property type="evidence" value="ECO:0007669"/>
    <property type="project" value="InterPro"/>
</dbReference>
<dbReference type="Proteomes" id="UP000050580">
    <property type="component" value="Unassembled WGS sequence"/>
</dbReference>
<feature type="chain" id="PRO_5006713088" description="Cytochrome c domain-containing protein" evidence="7">
    <location>
        <begin position="37"/>
        <end position="121"/>
    </location>
</feature>
<evidence type="ECO:0000256" key="4">
    <source>
        <dbReference type="ARBA" id="ARBA00022982"/>
    </source>
</evidence>
<dbReference type="PROSITE" id="PS51007">
    <property type="entry name" value="CYTC"/>
    <property type="match status" value="1"/>
</dbReference>
<evidence type="ECO:0000313" key="10">
    <source>
        <dbReference type="Proteomes" id="UP000050580"/>
    </source>
</evidence>
<comment type="caution">
    <text evidence="9">The sequence shown here is derived from an EMBL/GenBank/DDBJ whole genome shotgun (WGS) entry which is preliminary data.</text>
</comment>
<dbReference type="STRING" id="1610491.AAV94_02820"/>
<comment type="PTM">
    <text evidence="6">Binds 1 heme c group covalently per subunit.</text>
</comment>
<proteinExistence type="predicted"/>
<dbReference type="Gene3D" id="1.10.760.10">
    <property type="entry name" value="Cytochrome c-like domain"/>
    <property type="match status" value="1"/>
</dbReference>
<evidence type="ECO:0000256" key="2">
    <source>
        <dbReference type="ARBA" id="ARBA00022617"/>
    </source>
</evidence>
<feature type="binding site" description="covalent" evidence="6">
    <location>
        <position position="50"/>
    </location>
    <ligand>
        <name>heme c</name>
        <dbReference type="ChEBI" id="CHEBI:61717"/>
    </ligand>
</feature>